<evidence type="ECO:0000313" key="2">
    <source>
        <dbReference type="Proteomes" id="UP000198897"/>
    </source>
</evidence>
<accession>A0A1I2KJB2</accession>
<gene>
    <name evidence="1" type="ORF">SAMN05216353_104107</name>
</gene>
<dbReference type="AlphaFoldDB" id="A0A1I2KJB2"/>
<name>A0A1I2KJB2_9BACI</name>
<dbReference type="RefSeq" id="WP_089750430.1">
    <property type="nucleotide sequence ID" value="NZ_FOOG01000004.1"/>
</dbReference>
<proteinExistence type="predicted"/>
<dbReference type="OrthoDB" id="2474144at2"/>
<protein>
    <submittedName>
        <fullName evidence="1">Uncharacterized protein</fullName>
    </submittedName>
</protein>
<organism evidence="1 2">
    <name type="scientific">Halobacillus alkaliphilus</name>
    <dbReference type="NCBI Taxonomy" id="396056"/>
    <lineage>
        <taxon>Bacteria</taxon>
        <taxon>Bacillati</taxon>
        <taxon>Bacillota</taxon>
        <taxon>Bacilli</taxon>
        <taxon>Bacillales</taxon>
        <taxon>Bacillaceae</taxon>
        <taxon>Halobacillus</taxon>
    </lineage>
</organism>
<evidence type="ECO:0000313" key="1">
    <source>
        <dbReference type="EMBL" id="SFF65181.1"/>
    </source>
</evidence>
<dbReference type="EMBL" id="FOOG01000004">
    <property type="protein sequence ID" value="SFF65181.1"/>
    <property type="molecule type" value="Genomic_DNA"/>
</dbReference>
<dbReference type="Proteomes" id="UP000198897">
    <property type="component" value="Unassembled WGS sequence"/>
</dbReference>
<keyword evidence="2" id="KW-1185">Reference proteome</keyword>
<sequence>MKKIIRSISFVLIILIIGLLGYLKMNPPLTQGSIGTTSDKLSVIVALGNKNLLGNIHITDVSINANEAPTKVRMQVSNSTKGFIITDTYQPYEEEYGMKDYETITLEPKSAPIPFSKQAKAGSEHPDRIYGLSITEDTPIERINVTYRYLGISFVKTINV</sequence>
<reference evidence="2" key="1">
    <citation type="submission" date="2016-10" db="EMBL/GenBank/DDBJ databases">
        <authorList>
            <person name="Varghese N."/>
            <person name="Submissions S."/>
        </authorList>
    </citation>
    <scope>NUCLEOTIDE SEQUENCE [LARGE SCALE GENOMIC DNA]</scope>
    <source>
        <strain evidence="2">FP5</strain>
    </source>
</reference>